<dbReference type="GO" id="GO:0000976">
    <property type="term" value="F:transcription cis-regulatory region binding"/>
    <property type="evidence" value="ECO:0007669"/>
    <property type="project" value="TreeGrafter"/>
</dbReference>
<proteinExistence type="predicted"/>
<dbReference type="EMBL" id="FOTB01000001">
    <property type="protein sequence ID" value="SFK53933.1"/>
    <property type="molecule type" value="Genomic_DNA"/>
</dbReference>
<evidence type="ECO:0000256" key="3">
    <source>
        <dbReference type="ARBA" id="ARBA00023163"/>
    </source>
</evidence>
<name>A0A0F7HJR2_9STAP</name>
<dbReference type="KEGG" id="shv:AAT16_05175"/>
<dbReference type="Proteomes" id="UP000183090">
    <property type="component" value="Unassembled WGS sequence"/>
</dbReference>
<keyword evidence="2 4" id="KW-0238">DNA-binding</keyword>
<dbReference type="PANTHER" id="PTHR30055">
    <property type="entry name" value="HTH-TYPE TRANSCRIPTIONAL REGULATOR RUTR"/>
    <property type="match status" value="1"/>
</dbReference>
<evidence type="ECO:0000259" key="5">
    <source>
        <dbReference type="PROSITE" id="PS50977"/>
    </source>
</evidence>
<evidence type="ECO:0000313" key="9">
    <source>
        <dbReference type="Proteomes" id="UP000183090"/>
    </source>
</evidence>
<evidence type="ECO:0000313" key="6">
    <source>
        <dbReference type="EMBL" id="AKG73659.1"/>
    </source>
</evidence>
<feature type="DNA-binding region" description="H-T-H motif" evidence="4">
    <location>
        <begin position="32"/>
        <end position="51"/>
    </location>
</feature>
<dbReference type="GO" id="GO:0003700">
    <property type="term" value="F:DNA-binding transcription factor activity"/>
    <property type="evidence" value="ECO:0007669"/>
    <property type="project" value="TreeGrafter"/>
</dbReference>
<dbReference type="EMBL" id="CP011366">
    <property type="protein sequence ID" value="AKG73659.1"/>
    <property type="molecule type" value="Genomic_DNA"/>
</dbReference>
<keyword evidence="1" id="KW-0805">Transcription regulation</keyword>
<keyword evidence="8" id="KW-1185">Reference proteome</keyword>
<dbReference type="InterPro" id="IPR009057">
    <property type="entry name" value="Homeodomain-like_sf"/>
</dbReference>
<evidence type="ECO:0000313" key="8">
    <source>
        <dbReference type="Proteomes" id="UP000034029"/>
    </source>
</evidence>
<accession>A0A0F7HJR2</accession>
<dbReference type="OrthoDB" id="2388018at2"/>
<dbReference type="Proteomes" id="UP000034029">
    <property type="component" value="Chromosome"/>
</dbReference>
<evidence type="ECO:0000256" key="1">
    <source>
        <dbReference type="ARBA" id="ARBA00023015"/>
    </source>
</evidence>
<reference evidence="7 9" key="3">
    <citation type="submission" date="2016-10" db="EMBL/GenBank/DDBJ databases">
        <authorList>
            <person name="Varghese N."/>
            <person name="Submissions S."/>
        </authorList>
    </citation>
    <scope>NUCLEOTIDE SEQUENCE [LARGE SCALE GENOMIC DNA]</scope>
    <source>
        <strain evidence="7 9">CGMCC 1.6501</strain>
    </source>
</reference>
<dbReference type="PANTHER" id="PTHR30055:SF234">
    <property type="entry name" value="HTH-TYPE TRANSCRIPTIONAL REGULATOR BETI"/>
    <property type="match status" value="1"/>
</dbReference>
<dbReference type="AlphaFoldDB" id="A0A0F7HJR2"/>
<dbReference type="Gene3D" id="1.10.357.10">
    <property type="entry name" value="Tetracycline Repressor, domain 2"/>
    <property type="match status" value="1"/>
</dbReference>
<evidence type="ECO:0000256" key="2">
    <source>
        <dbReference type="ARBA" id="ARBA00023125"/>
    </source>
</evidence>
<sequence length="211" mass="24109">MGLRETNKERRRSSIIKTAKAFFVEKGFNAVHMQEIADAEGIGIATLFRYFPKKEQLILAAAISIMESEADAFKNILNHPDKTAYEKIEDCFDYMKGIHISPSANTAKFNDAFQVYIDNTTEPVENLLPYFEARRKIVDHFLQIIEQGKLDGTLHPERCTREKILPILNNFGIYTQKLTMSHSVLNISGDITPSCQLETVSEIYLDYLKPQ</sequence>
<dbReference type="InterPro" id="IPR050109">
    <property type="entry name" value="HTH-type_TetR-like_transc_reg"/>
</dbReference>
<dbReference type="PROSITE" id="PS50977">
    <property type="entry name" value="HTH_TETR_2"/>
    <property type="match status" value="1"/>
</dbReference>
<organism evidence="7 9">
    <name type="scientific">Salinicoccus halodurans</name>
    <dbReference type="NCBI Taxonomy" id="407035"/>
    <lineage>
        <taxon>Bacteria</taxon>
        <taxon>Bacillati</taxon>
        <taxon>Bacillota</taxon>
        <taxon>Bacilli</taxon>
        <taxon>Bacillales</taxon>
        <taxon>Staphylococcaceae</taxon>
        <taxon>Salinicoccus</taxon>
    </lineage>
</organism>
<protein>
    <submittedName>
        <fullName evidence="7">Transcriptional regulator, TetR family</fullName>
    </submittedName>
</protein>
<feature type="domain" description="HTH tetR-type" evidence="5">
    <location>
        <begin position="9"/>
        <end position="69"/>
    </location>
</feature>
<reference evidence="6 8" key="1">
    <citation type="journal article" date="2015" name="Int. J. Syst. Evol. Microbiol.">
        <title>Complete genome sequence of Salinicoccus halodurans H3B36, isolated from the Qaidam Basin in China.</title>
        <authorList>
            <person name="Jiang K."/>
            <person name="Xue Y."/>
            <person name="Ma Y."/>
        </authorList>
    </citation>
    <scope>NUCLEOTIDE SEQUENCE [LARGE SCALE GENOMIC DNA]</scope>
    <source>
        <strain evidence="6 8">H3B36</strain>
    </source>
</reference>
<keyword evidence="3" id="KW-0804">Transcription</keyword>
<reference evidence="8" key="2">
    <citation type="submission" date="2015-04" db="EMBL/GenBank/DDBJ databases">
        <title>Complete genome sequence of Salinicoccus halodurans strain H3B36, isolated from the Qaidam basin of China.</title>
        <authorList>
            <person name="Ma Y."/>
            <person name="Jiang K."/>
            <person name="Xue Y."/>
        </authorList>
    </citation>
    <scope>NUCLEOTIDE SEQUENCE [LARGE SCALE GENOMIC DNA]</scope>
    <source>
        <strain evidence="8">H3B36</strain>
    </source>
</reference>
<dbReference type="Pfam" id="PF00440">
    <property type="entry name" value="TetR_N"/>
    <property type="match status" value="1"/>
</dbReference>
<dbReference type="RefSeq" id="WP_046789849.1">
    <property type="nucleotide sequence ID" value="NZ_CP011366.1"/>
</dbReference>
<dbReference type="PRINTS" id="PR00455">
    <property type="entry name" value="HTHTETR"/>
</dbReference>
<dbReference type="SUPFAM" id="SSF46689">
    <property type="entry name" value="Homeodomain-like"/>
    <property type="match status" value="1"/>
</dbReference>
<dbReference type="InterPro" id="IPR001647">
    <property type="entry name" value="HTH_TetR"/>
</dbReference>
<evidence type="ECO:0000313" key="7">
    <source>
        <dbReference type="EMBL" id="SFK53933.1"/>
    </source>
</evidence>
<evidence type="ECO:0000256" key="4">
    <source>
        <dbReference type="PROSITE-ProRule" id="PRU00335"/>
    </source>
</evidence>
<gene>
    <name evidence="6" type="ORF">AAT16_05175</name>
    <name evidence="7" type="ORF">SAMN05216235_0274</name>
</gene>